<name>X1STX6_9ZZZZ</name>
<dbReference type="EMBL" id="BARW01008273">
    <property type="protein sequence ID" value="GAI82571.1"/>
    <property type="molecule type" value="Genomic_DNA"/>
</dbReference>
<reference evidence="1" key="1">
    <citation type="journal article" date="2014" name="Front. Microbiol.">
        <title>High frequency of phylogenetically diverse reductive dehalogenase-homologous genes in deep subseafloor sedimentary metagenomes.</title>
        <authorList>
            <person name="Kawai M."/>
            <person name="Futagami T."/>
            <person name="Toyoda A."/>
            <person name="Takaki Y."/>
            <person name="Nishi S."/>
            <person name="Hori S."/>
            <person name="Arai W."/>
            <person name="Tsubouchi T."/>
            <person name="Morono Y."/>
            <person name="Uchiyama I."/>
            <person name="Ito T."/>
            <person name="Fujiyama A."/>
            <person name="Inagaki F."/>
            <person name="Takami H."/>
        </authorList>
    </citation>
    <scope>NUCLEOTIDE SEQUENCE</scope>
    <source>
        <strain evidence="1">Expedition CK06-06</strain>
    </source>
</reference>
<sequence length="55" mass="6363">MLKVTKKQSDHLRRVEMGLYGISLNSQKKGCLEMLTKLQKTIREIKSDLRKSNVS</sequence>
<dbReference type="AlphaFoldDB" id="X1STX6"/>
<proteinExistence type="predicted"/>
<organism evidence="1">
    <name type="scientific">marine sediment metagenome</name>
    <dbReference type="NCBI Taxonomy" id="412755"/>
    <lineage>
        <taxon>unclassified sequences</taxon>
        <taxon>metagenomes</taxon>
        <taxon>ecological metagenomes</taxon>
    </lineage>
</organism>
<comment type="caution">
    <text evidence="1">The sequence shown here is derived from an EMBL/GenBank/DDBJ whole genome shotgun (WGS) entry which is preliminary data.</text>
</comment>
<gene>
    <name evidence="1" type="ORF">S12H4_17013</name>
</gene>
<accession>X1STX6</accession>
<evidence type="ECO:0000313" key="1">
    <source>
        <dbReference type="EMBL" id="GAI82571.1"/>
    </source>
</evidence>
<protein>
    <submittedName>
        <fullName evidence="1">Uncharacterized protein</fullName>
    </submittedName>
</protein>